<reference evidence="2 3" key="2">
    <citation type="submission" date="2017-10" db="EMBL/GenBank/DDBJ databases">
        <title>Genome analyses suggest a sexual origin of heterokaryosis in a supposedly ancient asexual fungus.</title>
        <authorList>
            <person name="Corradi N."/>
            <person name="Sedzielewska K."/>
            <person name="Noel J."/>
            <person name="Charron P."/>
            <person name="Farinelli L."/>
            <person name="Marton T."/>
            <person name="Kruger M."/>
            <person name="Pelin A."/>
            <person name="Brachmann A."/>
            <person name="Corradi N."/>
        </authorList>
    </citation>
    <scope>NUCLEOTIDE SEQUENCE [LARGE SCALE GENOMIC DNA]</scope>
    <source>
        <strain evidence="2 3">A1</strain>
    </source>
</reference>
<protein>
    <submittedName>
        <fullName evidence="2">Uncharacterized protein</fullName>
    </submittedName>
</protein>
<accession>A0A2N0QGY4</accession>
<organism evidence="2 3">
    <name type="scientific">Rhizophagus irregularis</name>
    <dbReference type="NCBI Taxonomy" id="588596"/>
    <lineage>
        <taxon>Eukaryota</taxon>
        <taxon>Fungi</taxon>
        <taxon>Fungi incertae sedis</taxon>
        <taxon>Mucoromycota</taxon>
        <taxon>Glomeromycotina</taxon>
        <taxon>Glomeromycetes</taxon>
        <taxon>Glomerales</taxon>
        <taxon>Glomeraceae</taxon>
        <taxon>Rhizophagus</taxon>
    </lineage>
</organism>
<keyword evidence="1" id="KW-0472">Membrane</keyword>
<reference evidence="2 3" key="1">
    <citation type="submission" date="2017-10" db="EMBL/GenBank/DDBJ databases">
        <title>Extensive intraspecific genome diversity in a model arbuscular mycorrhizal fungus.</title>
        <authorList>
            <person name="Chen E.C.H."/>
            <person name="Morin E."/>
            <person name="Baudet D."/>
            <person name="Noel J."/>
            <person name="Ndikumana S."/>
            <person name="Charron P."/>
            <person name="St-Onge C."/>
            <person name="Giorgi J."/>
            <person name="Grigoriev I.V."/>
            <person name="Roux C."/>
            <person name="Martin F.M."/>
            <person name="Corradi N."/>
        </authorList>
    </citation>
    <scope>NUCLEOTIDE SEQUENCE [LARGE SCALE GENOMIC DNA]</scope>
    <source>
        <strain evidence="2 3">A1</strain>
    </source>
</reference>
<gene>
    <name evidence="2" type="ORF">RhiirA1_486792</name>
</gene>
<name>A0A2N0QGY4_9GLOM</name>
<dbReference type="Proteomes" id="UP000232688">
    <property type="component" value="Unassembled WGS sequence"/>
</dbReference>
<proteinExistence type="predicted"/>
<dbReference type="AlphaFoldDB" id="A0A2N0QGY4"/>
<keyword evidence="1" id="KW-1133">Transmembrane helix</keyword>
<comment type="caution">
    <text evidence="2">The sequence shown here is derived from an EMBL/GenBank/DDBJ whole genome shotgun (WGS) entry which is preliminary data.</text>
</comment>
<keyword evidence="1" id="KW-0812">Transmembrane</keyword>
<sequence length="58" mass="6772">ISAISFWAFDIGFDFQFLDVCYWFRLSVLGRLLLVSAFGSWAFVLVSFKVNELKLFLK</sequence>
<evidence type="ECO:0000313" key="2">
    <source>
        <dbReference type="EMBL" id="PKC50304.1"/>
    </source>
</evidence>
<evidence type="ECO:0000313" key="3">
    <source>
        <dbReference type="Proteomes" id="UP000232688"/>
    </source>
</evidence>
<feature type="non-terminal residue" evidence="2">
    <location>
        <position position="1"/>
    </location>
</feature>
<dbReference type="EMBL" id="LLXH01010437">
    <property type="protein sequence ID" value="PKC50304.1"/>
    <property type="molecule type" value="Genomic_DNA"/>
</dbReference>
<feature type="transmembrane region" description="Helical" evidence="1">
    <location>
        <begin position="22"/>
        <end position="48"/>
    </location>
</feature>
<evidence type="ECO:0000256" key="1">
    <source>
        <dbReference type="SAM" id="Phobius"/>
    </source>
</evidence>
<dbReference type="VEuPathDB" id="FungiDB:RhiirA1_486792"/>